<keyword evidence="4" id="KW-0804">Transcription</keyword>
<evidence type="ECO:0000256" key="4">
    <source>
        <dbReference type="ARBA" id="ARBA00023163"/>
    </source>
</evidence>
<reference evidence="6 7" key="1">
    <citation type="submission" date="2018-02" db="EMBL/GenBank/DDBJ databases">
        <title>Insights into the biology of acidophilic members of the Acidiferrobacteraceae family derived from comparative genomic analyses.</title>
        <authorList>
            <person name="Issotta F."/>
            <person name="Thyssen C."/>
            <person name="Mena C."/>
            <person name="Moya A."/>
            <person name="Bellenberg S."/>
            <person name="Sproer C."/>
            <person name="Covarrubias P.C."/>
            <person name="Sand W."/>
            <person name="Quatrini R."/>
            <person name="Vera M."/>
        </authorList>
    </citation>
    <scope>NUCLEOTIDE SEQUENCE [LARGE SCALE GENOMIC DNA]</scope>
    <source>
        <strain evidence="7">m-1</strain>
    </source>
</reference>
<keyword evidence="3" id="KW-0238">DNA-binding</keyword>
<dbReference type="InterPro" id="IPR051081">
    <property type="entry name" value="HTH_MetalResp_TranReg"/>
</dbReference>
<dbReference type="GO" id="GO:0003700">
    <property type="term" value="F:DNA-binding transcription factor activity"/>
    <property type="evidence" value="ECO:0007669"/>
    <property type="project" value="InterPro"/>
</dbReference>
<gene>
    <name evidence="6" type="ORF">C4900_12580</name>
</gene>
<name>A0A368HGK1_9GAMM</name>
<dbReference type="InterPro" id="IPR036388">
    <property type="entry name" value="WH-like_DNA-bd_sf"/>
</dbReference>
<dbReference type="GO" id="GO:0003677">
    <property type="term" value="F:DNA binding"/>
    <property type="evidence" value="ECO:0007669"/>
    <property type="project" value="UniProtKB-KW"/>
</dbReference>
<dbReference type="InterPro" id="IPR036390">
    <property type="entry name" value="WH_DNA-bd_sf"/>
</dbReference>
<dbReference type="OrthoDB" id="9793058at2"/>
<organism evidence="6 7">
    <name type="scientific">Acidiferrobacter thiooxydans</name>
    <dbReference type="NCBI Taxonomy" id="163359"/>
    <lineage>
        <taxon>Bacteria</taxon>
        <taxon>Pseudomonadati</taxon>
        <taxon>Pseudomonadota</taxon>
        <taxon>Gammaproteobacteria</taxon>
        <taxon>Acidiferrobacterales</taxon>
        <taxon>Acidiferrobacteraceae</taxon>
        <taxon>Acidiferrobacter</taxon>
    </lineage>
</organism>
<dbReference type="EMBL" id="PSYR01000002">
    <property type="protein sequence ID" value="RCN56611.1"/>
    <property type="molecule type" value="Genomic_DNA"/>
</dbReference>
<evidence type="ECO:0000259" key="5">
    <source>
        <dbReference type="PROSITE" id="PS50987"/>
    </source>
</evidence>
<dbReference type="InterPro" id="IPR001845">
    <property type="entry name" value="HTH_ArsR_DNA-bd_dom"/>
</dbReference>
<accession>A0A368HGK1</accession>
<dbReference type="NCBIfam" id="NF033788">
    <property type="entry name" value="HTH_metalloreg"/>
    <property type="match status" value="1"/>
</dbReference>
<dbReference type="AlphaFoldDB" id="A0A368HGK1"/>
<keyword evidence="2" id="KW-0805">Transcription regulation</keyword>
<evidence type="ECO:0000256" key="2">
    <source>
        <dbReference type="ARBA" id="ARBA00023015"/>
    </source>
</evidence>
<evidence type="ECO:0000256" key="3">
    <source>
        <dbReference type="ARBA" id="ARBA00023125"/>
    </source>
</evidence>
<dbReference type="Pfam" id="PF01022">
    <property type="entry name" value="HTH_5"/>
    <property type="match status" value="1"/>
</dbReference>
<feature type="domain" description="HTH arsR-type" evidence="5">
    <location>
        <begin position="2"/>
        <end position="96"/>
    </location>
</feature>
<dbReference type="Gene3D" id="1.10.10.10">
    <property type="entry name" value="Winged helix-like DNA-binding domain superfamily/Winged helix DNA-binding domain"/>
    <property type="match status" value="1"/>
</dbReference>
<dbReference type="InterPro" id="IPR011991">
    <property type="entry name" value="ArsR-like_HTH"/>
</dbReference>
<dbReference type="SMART" id="SM00418">
    <property type="entry name" value="HTH_ARSR"/>
    <property type="match status" value="1"/>
</dbReference>
<dbReference type="PANTHER" id="PTHR33154:SF18">
    <property type="entry name" value="ARSENICAL RESISTANCE OPERON REPRESSOR"/>
    <property type="match status" value="1"/>
</dbReference>
<keyword evidence="1" id="KW-0059">Arsenical resistance</keyword>
<sequence>MEYNRRMTTEDDLFPVLSHAVRRRLLVLLEAVGELCVCDLTAALGLPQAVVSRQLAVMRTAGLVAVRKRGTWVYYRRHPDLAPWVAAVIVALRKAPGAGALVDDVRRLEVRRQSGPSGCDTGDR</sequence>
<evidence type="ECO:0000313" key="7">
    <source>
        <dbReference type="Proteomes" id="UP000253250"/>
    </source>
</evidence>
<dbReference type="SUPFAM" id="SSF46785">
    <property type="entry name" value="Winged helix' DNA-binding domain"/>
    <property type="match status" value="1"/>
</dbReference>
<dbReference type="PANTHER" id="PTHR33154">
    <property type="entry name" value="TRANSCRIPTIONAL REGULATOR, ARSR FAMILY"/>
    <property type="match status" value="1"/>
</dbReference>
<keyword evidence="7" id="KW-1185">Reference proteome</keyword>
<dbReference type="Proteomes" id="UP000253250">
    <property type="component" value="Unassembled WGS sequence"/>
</dbReference>
<dbReference type="PROSITE" id="PS50987">
    <property type="entry name" value="HTH_ARSR_2"/>
    <property type="match status" value="1"/>
</dbReference>
<protein>
    <submittedName>
        <fullName evidence="6">Transcriptional regulator</fullName>
    </submittedName>
</protein>
<dbReference type="GO" id="GO:0046685">
    <property type="term" value="P:response to arsenic-containing substance"/>
    <property type="evidence" value="ECO:0007669"/>
    <property type="project" value="UniProtKB-KW"/>
</dbReference>
<comment type="caution">
    <text evidence="6">The sequence shown here is derived from an EMBL/GenBank/DDBJ whole genome shotgun (WGS) entry which is preliminary data.</text>
</comment>
<dbReference type="CDD" id="cd00090">
    <property type="entry name" value="HTH_ARSR"/>
    <property type="match status" value="1"/>
</dbReference>
<evidence type="ECO:0000313" key="6">
    <source>
        <dbReference type="EMBL" id="RCN56611.1"/>
    </source>
</evidence>
<dbReference type="PRINTS" id="PR00778">
    <property type="entry name" value="HTHARSR"/>
</dbReference>
<evidence type="ECO:0000256" key="1">
    <source>
        <dbReference type="ARBA" id="ARBA00022849"/>
    </source>
</evidence>
<proteinExistence type="predicted"/>